<evidence type="ECO:0000313" key="4">
    <source>
        <dbReference type="Proteomes" id="UP000325286"/>
    </source>
</evidence>
<dbReference type="AlphaFoldDB" id="A0A5B9QRN7"/>
<sequence>MPCHRRRNQHHRRGVATAELAICLPIVIAICVATIDICSAMFLRESLTIAAYEGARVGAPKGGTNELARVRVLQLLDERNINYDPDEVVTISGDSFENADTMEHVTVTVRAPAAGNLISATQFFNNKTIEAQVTLRKEYANTND</sequence>
<keyword evidence="4" id="KW-1185">Reference proteome</keyword>
<proteinExistence type="predicted"/>
<feature type="domain" description="TadE-like" evidence="2">
    <location>
        <begin position="14"/>
        <end position="56"/>
    </location>
</feature>
<protein>
    <submittedName>
        <fullName evidence="3">TadE-like protein</fullName>
    </submittedName>
</protein>
<dbReference type="InterPro" id="IPR012495">
    <property type="entry name" value="TadE-like_dom"/>
</dbReference>
<dbReference type="OrthoDB" id="267534at2"/>
<dbReference type="Pfam" id="PF07811">
    <property type="entry name" value="TadE"/>
    <property type="match status" value="1"/>
</dbReference>
<organism evidence="3 4">
    <name type="scientific">Roseimaritima ulvae</name>
    <dbReference type="NCBI Taxonomy" id="980254"/>
    <lineage>
        <taxon>Bacteria</taxon>
        <taxon>Pseudomonadati</taxon>
        <taxon>Planctomycetota</taxon>
        <taxon>Planctomycetia</taxon>
        <taxon>Pirellulales</taxon>
        <taxon>Pirellulaceae</taxon>
        <taxon>Roseimaritima</taxon>
    </lineage>
</organism>
<feature type="transmembrane region" description="Helical" evidence="1">
    <location>
        <begin position="20"/>
        <end position="43"/>
    </location>
</feature>
<keyword evidence="1" id="KW-0472">Membrane</keyword>
<keyword evidence="1" id="KW-0812">Transmembrane</keyword>
<dbReference type="Proteomes" id="UP000325286">
    <property type="component" value="Chromosome"/>
</dbReference>
<keyword evidence="1" id="KW-1133">Transmembrane helix</keyword>
<gene>
    <name evidence="3" type="ORF">UC8_20090</name>
</gene>
<accession>A0A5B9QRN7</accession>
<dbReference type="KEGG" id="rul:UC8_20090"/>
<evidence type="ECO:0000313" key="3">
    <source>
        <dbReference type="EMBL" id="QEG40005.1"/>
    </source>
</evidence>
<name>A0A5B9QRN7_9BACT</name>
<evidence type="ECO:0000256" key="1">
    <source>
        <dbReference type="SAM" id="Phobius"/>
    </source>
</evidence>
<dbReference type="RefSeq" id="WP_068140799.1">
    <property type="nucleotide sequence ID" value="NZ_CP042914.1"/>
</dbReference>
<evidence type="ECO:0000259" key="2">
    <source>
        <dbReference type="Pfam" id="PF07811"/>
    </source>
</evidence>
<dbReference type="EMBL" id="CP042914">
    <property type="protein sequence ID" value="QEG40005.1"/>
    <property type="molecule type" value="Genomic_DNA"/>
</dbReference>
<reference evidence="3 4" key="1">
    <citation type="submission" date="2019-08" db="EMBL/GenBank/DDBJ databases">
        <title>Deep-cultivation of Planctomycetes and their phenomic and genomic characterization uncovers novel biology.</title>
        <authorList>
            <person name="Wiegand S."/>
            <person name="Jogler M."/>
            <person name="Boedeker C."/>
            <person name="Pinto D."/>
            <person name="Vollmers J."/>
            <person name="Rivas-Marin E."/>
            <person name="Kohn T."/>
            <person name="Peeters S.H."/>
            <person name="Heuer A."/>
            <person name="Rast P."/>
            <person name="Oberbeckmann S."/>
            <person name="Bunk B."/>
            <person name="Jeske O."/>
            <person name="Meyerdierks A."/>
            <person name="Storesund J.E."/>
            <person name="Kallscheuer N."/>
            <person name="Luecker S."/>
            <person name="Lage O.M."/>
            <person name="Pohl T."/>
            <person name="Merkel B.J."/>
            <person name="Hornburger P."/>
            <person name="Mueller R.-W."/>
            <person name="Bruemmer F."/>
            <person name="Labrenz M."/>
            <person name="Spormann A.M."/>
            <person name="Op den Camp H."/>
            <person name="Overmann J."/>
            <person name="Amann R."/>
            <person name="Jetten M.S.M."/>
            <person name="Mascher T."/>
            <person name="Medema M.H."/>
            <person name="Devos D.P."/>
            <person name="Kaster A.-K."/>
            <person name="Ovreas L."/>
            <person name="Rohde M."/>
            <person name="Galperin M.Y."/>
            <person name="Jogler C."/>
        </authorList>
    </citation>
    <scope>NUCLEOTIDE SEQUENCE [LARGE SCALE GENOMIC DNA]</scope>
    <source>
        <strain evidence="3 4">UC8</strain>
    </source>
</reference>